<dbReference type="Pfam" id="PF13557">
    <property type="entry name" value="Phenol_MetA_deg"/>
    <property type="match status" value="1"/>
</dbReference>
<evidence type="ECO:0000313" key="3">
    <source>
        <dbReference type="Proteomes" id="UP000245977"/>
    </source>
</evidence>
<keyword evidence="1" id="KW-0732">Signal</keyword>
<sequence>MTIPNKIIMMLAATVSMSSFAAEFSFDRPGAGFSTGITPVGQVAWEQGLPSASYRETTVEGAKAKTVTLNGDMLLRTGLASGLELQLGWAGPTWTQTKYKGEKVDDDGLGDVSIGLKKAIDLDDDKLSMAVLAQAIIATGNEGFSNEDDIYSLGTSLDYQYNDLVTTGITMNYAVQDGDWSVTAIPTVGYKIAGNLSGFSEFIYHKAESEDYQYGLASGLIYALNDRTQLDGSIGVDLEGQDRSYNAGFGISFLF</sequence>
<proteinExistence type="predicted"/>
<dbReference type="OrthoDB" id="6078166at2"/>
<evidence type="ECO:0000313" key="2">
    <source>
        <dbReference type="EMBL" id="AWL30272.1"/>
    </source>
</evidence>
<gene>
    <name evidence="2" type="ORF">DJ533_17760</name>
</gene>
<dbReference type="KEGG" id="adv:DJ533_17760"/>
<dbReference type="RefSeq" id="WP_065993844.1">
    <property type="nucleotide sequence ID" value="NZ_CP029397.2"/>
</dbReference>
<keyword evidence="3" id="KW-1185">Reference proteome</keyword>
<evidence type="ECO:0000256" key="1">
    <source>
        <dbReference type="SAM" id="SignalP"/>
    </source>
</evidence>
<dbReference type="AlphaFoldDB" id="A0A2S2FIU2"/>
<reference evidence="2" key="1">
    <citation type="submission" date="2019-08" db="EMBL/GenBank/DDBJ databases">
        <title>The complete genome of Acinetobacter defluvii strain WCHAD010030.</title>
        <authorList>
            <person name="Hu Y."/>
            <person name="Qin J."/>
            <person name="Feng Y."/>
            <person name="Zong Z."/>
        </authorList>
    </citation>
    <scope>NUCLEOTIDE SEQUENCE</scope>
    <source>
        <strain evidence="2">WCHA30</strain>
    </source>
</reference>
<dbReference type="EMBL" id="CP029397">
    <property type="protein sequence ID" value="AWL30272.1"/>
    <property type="molecule type" value="Genomic_DNA"/>
</dbReference>
<organism evidence="2 3">
    <name type="scientific">Acinetobacter defluvii</name>
    <dbReference type="NCBI Taxonomy" id="1871111"/>
    <lineage>
        <taxon>Bacteria</taxon>
        <taxon>Pseudomonadati</taxon>
        <taxon>Pseudomonadota</taxon>
        <taxon>Gammaproteobacteria</taxon>
        <taxon>Moraxellales</taxon>
        <taxon>Moraxellaceae</taxon>
        <taxon>Acinetobacter</taxon>
    </lineage>
</organism>
<accession>A0A2S2FIU2</accession>
<feature type="signal peptide" evidence="1">
    <location>
        <begin position="1"/>
        <end position="21"/>
    </location>
</feature>
<dbReference type="InterPro" id="IPR025737">
    <property type="entry name" value="FApF"/>
</dbReference>
<dbReference type="Proteomes" id="UP000245977">
    <property type="component" value="Chromosome"/>
</dbReference>
<protein>
    <submittedName>
        <fullName evidence="2">Transporter</fullName>
    </submittedName>
</protein>
<feature type="chain" id="PRO_5015614540" evidence="1">
    <location>
        <begin position="22"/>
        <end position="255"/>
    </location>
</feature>
<dbReference type="STRING" id="1871111.GCA_001704615_03145"/>
<name>A0A2S2FIU2_9GAMM</name>